<organism evidence="1">
    <name type="scientific">marine sediment metagenome</name>
    <dbReference type="NCBI Taxonomy" id="412755"/>
    <lineage>
        <taxon>unclassified sequences</taxon>
        <taxon>metagenomes</taxon>
        <taxon>ecological metagenomes</taxon>
    </lineage>
</organism>
<proteinExistence type="predicted"/>
<reference evidence="1" key="1">
    <citation type="journal article" date="2015" name="Nature">
        <title>Complex archaea that bridge the gap between prokaryotes and eukaryotes.</title>
        <authorList>
            <person name="Spang A."/>
            <person name="Saw J.H."/>
            <person name="Jorgensen S.L."/>
            <person name="Zaremba-Niedzwiedzka K."/>
            <person name="Martijn J."/>
            <person name="Lind A.E."/>
            <person name="van Eijk R."/>
            <person name="Schleper C."/>
            <person name="Guy L."/>
            <person name="Ettema T.J."/>
        </authorList>
    </citation>
    <scope>NUCLEOTIDE SEQUENCE</scope>
</reference>
<evidence type="ECO:0008006" key="2">
    <source>
        <dbReference type="Google" id="ProtNLM"/>
    </source>
</evidence>
<sequence length="212" mass="22505">MDNLVESQSVTKIENTIGEIDGIEAARIVANGDGIEEIHILSAPYKDVKRLGRDVESALIAKHGLAVDYRKISIAQVSAPQQPSANPSRLKLKSVSIETSGLSCRIGINLSYKEKDFEGVAQGASSSSGKKRLVAEATLKAIEKASSDTNFSLEGLETVSLGSRQGVCVCVNVLNDGIENCFTGSAIKNEGSENEAIVKAILAAVNRRFSLL</sequence>
<dbReference type="EMBL" id="LAZR01004615">
    <property type="protein sequence ID" value="KKN07027.1"/>
    <property type="molecule type" value="Genomic_DNA"/>
</dbReference>
<evidence type="ECO:0000313" key="1">
    <source>
        <dbReference type="EMBL" id="KKN07027.1"/>
    </source>
</evidence>
<protein>
    <recommendedName>
        <fullName evidence="2">2-isopropylmalate synthase LeuA allosteric (dimerisation) domain-containing protein</fullName>
    </recommendedName>
</protein>
<name>A0A0F9N5C3_9ZZZZ</name>
<dbReference type="AlphaFoldDB" id="A0A0F9N5C3"/>
<accession>A0A0F9N5C3</accession>
<gene>
    <name evidence="1" type="ORF">LCGC14_1071270</name>
</gene>
<comment type="caution">
    <text evidence="1">The sequence shown here is derived from an EMBL/GenBank/DDBJ whole genome shotgun (WGS) entry which is preliminary data.</text>
</comment>